<feature type="domain" description="HNH nuclease" evidence="2">
    <location>
        <begin position="57"/>
        <end position="108"/>
    </location>
</feature>
<proteinExistence type="predicted"/>
<feature type="region of interest" description="Disordered" evidence="1">
    <location>
        <begin position="1"/>
        <end position="33"/>
    </location>
</feature>
<evidence type="ECO:0000313" key="3">
    <source>
        <dbReference type="EMBL" id="KAE8379869.1"/>
    </source>
</evidence>
<feature type="compositionally biased region" description="Polar residues" evidence="1">
    <location>
        <begin position="270"/>
        <end position="281"/>
    </location>
</feature>
<evidence type="ECO:0000256" key="1">
    <source>
        <dbReference type="SAM" id="MobiDB-lite"/>
    </source>
</evidence>
<organism evidence="3 4">
    <name type="scientific">Aspergillus bertholletiae</name>
    <dbReference type="NCBI Taxonomy" id="1226010"/>
    <lineage>
        <taxon>Eukaryota</taxon>
        <taxon>Fungi</taxon>
        <taxon>Dikarya</taxon>
        <taxon>Ascomycota</taxon>
        <taxon>Pezizomycotina</taxon>
        <taxon>Eurotiomycetes</taxon>
        <taxon>Eurotiomycetidae</taxon>
        <taxon>Eurotiales</taxon>
        <taxon>Aspergillaceae</taxon>
        <taxon>Aspergillus</taxon>
        <taxon>Aspergillus subgen. Circumdati</taxon>
    </lineage>
</organism>
<gene>
    <name evidence="3" type="ORF">BDV26DRAFT_303342</name>
</gene>
<keyword evidence="4" id="KW-1185">Reference proteome</keyword>
<sequence length="349" mass="39058">MIAGKSKDRARIPPPESPSRSSRRYDSSQPRTDISNAFSESVKVEVARITGASCWNCSIPDPEFAHVVAQKDSQAPYWIQAGLFPFSFKTAINCITLCPTCHSAFDRYSDPCWVFLPTNLAFFIKWEMEDQARRAQVAVPRTVPTIAKYRDHFASQGLVSHDALGGLYQGYFLKDFLHPVCNSSILEILATPKVWHGHPMAAIRRGIAILGSARCYTLDRTTIDQLTTLRRLYFDDKNLIAKRLAQIYHNPPADHKRKRGDDESNHNNRKSLPTDTDNHGTVQGAHDIGDAQGAHHACALPDHSFVDIDAHNDFYASNNWVLGPNATGNDAINRYAPLFQSIDTVRLLN</sequence>
<dbReference type="InterPro" id="IPR003615">
    <property type="entry name" value="HNH_nuc"/>
</dbReference>
<evidence type="ECO:0000259" key="2">
    <source>
        <dbReference type="Pfam" id="PF13391"/>
    </source>
</evidence>
<protein>
    <recommendedName>
        <fullName evidence="2">HNH nuclease domain-containing protein</fullName>
    </recommendedName>
</protein>
<feature type="compositionally biased region" description="Basic and acidic residues" evidence="1">
    <location>
        <begin position="1"/>
        <end position="11"/>
    </location>
</feature>
<dbReference type="OrthoDB" id="3800761at2759"/>
<dbReference type="AlphaFoldDB" id="A0A5N7BDU3"/>
<evidence type="ECO:0000313" key="4">
    <source>
        <dbReference type="Proteomes" id="UP000326198"/>
    </source>
</evidence>
<feature type="region of interest" description="Disordered" evidence="1">
    <location>
        <begin position="250"/>
        <end position="283"/>
    </location>
</feature>
<reference evidence="3 4" key="1">
    <citation type="submission" date="2019-04" db="EMBL/GenBank/DDBJ databases">
        <title>Friends and foes A comparative genomics studyof 23 Aspergillus species from section Flavi.</title>
        <authorList>
            <consortium name="DOE Joint Genome Institute"/>
            <person name="Kjaerbolling I."/>
            <person name="Vesth T."/>
            <person name="Frisvad J.C."/>
            <person name="Nybo J.L."/>
            <person name="Theobald S."/>
            <person name="Kildgaard S."/>
            <person name="Isbrandt T."/>
            <person name="Kuo A."/>
            <person name="Sato A."/>
            <person name="Lyhne E.K."/>
            <person name="Kogle M.E."/>
            <person name="Wiebenga A."/>
            <person name="Kun R.S."/>
            <person name="Lubbers R.J."/>
            <person name="Makela M.R."/>
            <person name="Barry K."/>
            <person name="Chovatia M."/>
            <person name="Clum A."/>
            <person name="Daum C."/>
            <person name="Haridas S."/>
            <person name="He G."/>
            <person name="LaButti K."/>
            <person name="Lipzen A."/>
            <person name="Mondo S."/>
            <person name="Riley R."/>
            <person name="Salamov A."/>
            <person name="Simmons B.A."/>
            <person name="Magnuson J.K."/>
            <person name="Henrissat B."/>
            <person name="Mortensen U.H."/>
            <person name="Larsen T.O."/>
            <person name="Devries R.P."/>
            <person name="Grigoriev I.V."/>
            <person name="Machida M."/>
            <person name="Baker S.E."/>
            <person name="Andersen M.R."/>
        </authorList>
    </citation>
    <scope>NUCLEOTIDE SEQUENCE [LARGE SCALE GENOMIC DNA]</scope>
    <source>
        <strain evidence="3 4">IBT 29228</strain>
    </source>
</reference>
<dbReference type="Proteomes" id="UP000326198">
    <property type="component" value="Unassembled WGS sequence"/>
</dbReference>
<accession>A0A5N7BDU3</accession>
<dbReference type="Pfam" id="PF13391">
    <property type="entry name" value="HNH_2"/>
    <property type="match status" value="1"/>
</dbReference>
<dbReference type="EMBL" id="ML736188">
    <property type="protein sequence ID" value="KAE8379869.1"/>
    <property type="molecule type" value="Genomic_DNA"/>
</dbReference>
<name>A0A5N7BDU3_9EURO</name>